<feature type="domain" description="NusB/RsmB/TIM44" evidence="2">
    <location>
        <begin position="18"/>
        <end position="116"/>
    </location>
</feature>
<dbReference type="Pfam" id="PF01029">
    <property type="entry name" value="NusB"/>
    <property type="match status" value="1"/>
</dbReference>
<sequence length="185" mass="21322">MNRFENKHEQLGLIRNQVFSQFKPEPLSKSRATVLANETVRLKGRLDLMIEFISGKSLKRLDRSLRSILQVGFYEILFDESVPDYAAVDSAVNLTKGILNRKASGLTNAVLRNLIRKKDTDTNWDGPLREQSGWHSLPDWIQARWIDQLGKKGFLDLTKRINQAPVLFVRVHSNTYTMDDIIRLL</sequence>
<dbReference type="AlphaFoldDB" id="A0A382KIA4"/>
<dbReference type="InterPro" id="IPR035926">
    <property type="entry name" value="NusB-like_sf"/>
</dbReference>
<dbReference type="GO" id="GO:0006355">
    <property type="term" value="P:regulation of DNA-templated transcription"/>
    <property type="evidence" value="ECO:0007669"/>
    <property type="project" value="InterPro"/>
</dbReference>
<proteinExistence type="predicted"/>
<name>A0A382KIA4_9ZZZZ</name>
<reference evidence="3" key="1">
    <citation type="submission" date="2018-05" db="EMBL/GenBank/DDBJ databases">
        <authorList>
            <person name="Lanie J.A."/>
            <person name="Ng W.-L."/>
            <person name="Kazmierczak K.M."/>
            <person name="Andrzejewski T.M."/>
            <person name="Davidsen T.M."/>
            <person name="Wayne K.J."/>
            <person name="Tettelin H."/>
            <person name="Glass J.I."/>
            <person name="Rusch D."/>
            <person name="Podicherti R."/>
            <person name="Tsui H.-C.T."/>
            <person name="Winkler M.E."/>
        </authorList>
    </citation>
    <scope>NUCLEOTIDE SEQUENCE</scope>
</reference>
<evidence type="ECO:0000313" key="3">
    <source>
        <dbReference type="EMBL" id="SVC23856.1"/>
    </source>
</evidence>
<dbReference type="EMBL" id="UINC01080688">
    <property type="protein sequence ID" value="SVC23856.1"/>
    <property type="molecule type" value="Genomic_DNA"/>
</dbReference>
<organism evidence="3">
    <name type="scientific">marine metagenome</name>
    <dbReference type="NCBI Taxonomy" id="408172"/>
    <lineage>
        <taxon>unclassified sequences</taxon>
        <taxon>metagenomes</taxon>
        <taxon>ecological metagenomes</taxon>
    </lineage>
</organism>
<evidence type="ECO:0000259" key="2">
    <source>
        <dbReference type="Pfam" id="PF01029"/>
    </source>
</evidence>
<accession>A0A382KIA4</accession>
<evidence type="ECO:0000256" key="1">
    <source>
        <dbReference type="ARBA" id="ARBA00022884"/>
    </source>
</evidence>
<dbReference type="GO" id="GO:0003723">
    <property type="term" value="F:RNA binding"/>
    <property type="evidence" value="ECO:0007669"/>
    <property type="project" value="UniProtKB-KW"/>
</dbReference>
<feature type="non-terminal residue" evidence="3">
    <location>
        <position position="185"/>
    </location>
</feature>
<dbReference type="InterPro" id="IPR006027">
    <property type="entry name" value="NusB_RsmB_TIM44"/>
</dbReference>
<gene>
    <name evidence="3" type="ORF">METZ01_LOCUS276710</name>
</gene>
<keyword evidence="1" id="KW-0694">RNA-binding</keyword>
<dbReference type="SUPFAM" id="SSF48013">
    <property type="entry name" value="NusB-like"/>
    <property type="match status" value="1"/>
</dbReference>
<protein>
    <recommendedName>
        <fullName evidence="2">NusB/RsmB/TIM44 domain-containing protein</fullName>
    </recommendedName>
</protein>
<dbReference type="Gene3D" id="1.10.940.10">
    <property type="entry name" value="NusB-like"/>
    <property type="match status" value="1"/>
</dbReference>